<evidence type="ECO:0000256" key="1">
    <source>
        <dbReference type="ARBA" id="ARBA00010928"/>
    </source>
</evidence>
<dbReference type="SUPFAM" id="SSF51735">
    <property type="entry name" value="NAD(P)-binding Rossmann-fold domains"/>
    <property type="match status" value="1"/>
</dbReference>
<dbReference type="GO" id="GO:0016491">
    <property type="term" value="F:oxidoreductase activity"/>
    <property type="evidence" value="ECO:0007669"/>
    <property type="project" value="UniProtKB-KW"/>
</dbReference>
<evidence type="ECO:0000313" key="7">
    <source>
        <dbReference type="Proteomes" id="UP000002007"/>
    </source>
</evidence>
<dbReference type="RefSeq" id="WP_012246211.1">
    <property type="nucleotide sequence ID" value="NC_010168.1"/>
</dbReference>
<dbReference type="Proteomes" id="UP000002007">
    <property type="component" value="Chromosome"/>
</dbReference>
<dbReference type="PANTHER" id="PTHR43708:SF5">
    <property type="entry name" value="CONSERVED EXPRESSED OXIDOREDUCTASE (EUROFUNG)-RELATED"/>
    <property type="match status" value="1"/>
</dbReference>
<sequence length="342" mass="36642">MSGSPAIRAAVVGFGLAGSVFHAPAIAANADYKLVSIVTGNPQRRSQAEQSYPGVAIVDSFEQLPFSDLDLVVIGTPPDTHLPLAHAALDAGLAVVVDKPFAPSSAEAMELVQHAERAGGLLTVYQHRRWDGEIQTLQGLLRSGSLGEVFRFESAMERWAPQISKPWKAQGGPGTGVLFDLGTHLIDQALQLFGPVQKVYGELNARRADGHSDDDAFVALLHENGVRSHLTMNLSSARIAPRMRLLGSQAAYFKQHGDLQEAQIQAGVGPGQDQYGIDPQENGGFLGLGDTAQPIETVRGNYPRFYELLAASINESGPPPVDPLDALAALRIIEQIRTQNSF</sequence>
<evidence type="ECO:0000259" key="5">
    <source>
        <dbReference type="Pfam" id="PF22725"/>
    </source>
</evidence>
<dbReference type="Pfam" id="PF22725">
    <property type="entry name" value="GFO_IDH_MocA_C3"/>
    <property type="match status" value="1"/>
</dbReference>
<dbReference type="GO" id="GO:0000166">
    <property type="term" value="F:nucleotide binding"/>
    <property type="evidence" value="ECO:0007669"/>
    <property type="project" value="InterPro"/>
</dbReference>
<evidence type="ECO:0000256" key="3">
    <source>
        <dbReference type="ARBA" id="ARBA00023027"/>
    </source>
</evidence>
<dbReference type="Pfam" id="PF01408">
    <property type="entry name" value="GFO_IDH_MocA"/>
    <property type="match status" value="1"/>
</dbReference>
<dbReference type="InterPro" id="IPR000683">
    <property type="entry name" value="Gfo/Idh/MocA-like_OxRdtase_N"/>
</dbReference>
<gene>
    <name evidence="6" type="ordered locus">RSal33209_2837</name>
</gene>
<protein>
    <submittedName>
        <fullName evidence="6">NADH-dependent dehydrogenase</fullName>
    </submittedName>
</protein>
<feature type="domain" description="GFO/IDH/MocA-like oxidoreductase" evidence="5">
    <location>
        <begin position="134"/>
        <end position="251"/>
    </location>
</feature>
<dbReference type="HOGENOM" id="CLU_023194_19_1_11"/>
<name>A9WTP0_RENSM</name>
<dbReference type="eggNOG" id="COG0673">
    <property type="taxonomic scope" value="Bacteria"/>
</dbReference>
<dbReference type="Gene3D" id="3.40.50.720">
    <property type="entry name" value="NAD(P)-binding Rossmann-like Domain"/>
    <property type="match status" value="1"/>
</dbReference>
<dbReference type="AlphaFoldDB" id="A9WTP0"/>
<evidence type="ECO:0000259" key="4">
    <source>
        <dbReference type="Pfam" id="PF01408"/>
    </source>
</evidence>
<dbReference type="PANTHER" id="PTHR43708">
    <property type="entry name" value="CONSERVED EXPRESSED OXIDOREDUCTASE (EUROFUNG)"/>
    <property type="match status" value="1"/>
</dbReference>
<feature type="domain" description="Gfo/Idh/MocA-like oxidoreductase N-terminal" evidence="4">
    <location>
        <begin position="7"/>
        <end position="125"/>
    </location>
</feature>
<dbReference type="InterPro" id="IPR036291">
    <property type="entry name" value="NAD(P)-bd_dom_sf"/>
</dbReference>
<dbReference type="STRING" id="288705.RSal33209_2837"/>
<evidence type="ECO:0000313" key="6">
    <source>
        <dbReference type="EMBL" id="ABY24561.1"/>
    </source>
</evidence>
<keyword evidence="3" id="KW-0520">NAD</keyword>
<dbReference type="Gene3D" id="3.30.360.10">
    <property type="entry name" value="Dihydrodipicolinate Reductase, domain 2"/>
    <property type="match status" value="1"/>
</dbReference>
<dbReference type="InterPro" id="IPR055170">
    <property type="entry name" value="GFO_IDH_MocA-like_dom"/>
</dbReference>
<keyword evidence="2" id="KW-0560">Oxidoreductase</keyword>
<dbReference type="SUPFAM" id="SSF55347">
    <property type="entry name" value="Glyceraldehyde-3-phosphate dehydrogenase-like, C-terminal domain"/>
    <property type="match status" value="1"/>
</dbReference>
<dbReference type="EMBL" id="CP000910">
    <property type="protein sequence ID" value="ABY24561.1"/>
    <property type="molecule type" value="Genomic_DNA"/>
</dbReference>
<accession>A9WTP0</accession>
<comment type="similarity">
    <text evidence="1">Belongs to the Gfo/Idh/MocA family.</text>
</comment>
<proteinExistence type="inferred from homology"/>
<keyword evidence="7" id="KW-1185">Reference proteome</keyword>
<reference evidence="7" key="1">
    <citation type="journal article" date="2008" name="J. Bacteriol.">
        <title>Genome sequence of the fish pathogen Renibacterium salmoninarum suggests reductive evolution away from an environmental Arthrobacter ancestor.</title>
        <authorList>
            <person name="Wiens G.D."/>
            <person name="Rockey D.D."/>
            <person name="Wu Z."/>
            <person name="Chang J."/>
            <person name="Levy R."/>
            <person name="Crane S."/>
            <person name="Chen D.S."/>
            <person name="Capri G.R."/>
            <person name="Burnett J.R."/>
            <person name="Sudheesh P.S."/>
            <person name="Schipma M.J."/>
            <person name="Burd H."/>
            <person name="Bhattacharyya A."/>
            <person name="Rhodes L.D."/>
            <person name="Kaul R."/>
            <person name="Strom M.S."/>
        </authorList>
    </citation>
    <scope>NUCLEOTIDE SEQUENCE [LARGE SCALE GENOMIC DNA]</scope>
    <source>
        <strain evidence="7">ATCC 33209 / DSM 20767 / JCM 11484 / NBRC 15589 / NCIMB 2235</strain>
    </source>
</reference>
<dbReference type="KEGG" id="rsa:RSal33209_2837"/>
<evidence type="ECO:0000256" key="2">
    <source>
        <dbReference type="ARBA" id="ARBA00023002"/>
    </source>
</evidence>
<organism evidence="6 7">
    <name type="scientific">Renibacterium salmoninarum (strain ATCC 33209 / DSM 20767 / JCM 11484 / NBRC 15589 / NCIMB 2235)</name>
    <dbReference type="NCBI Taxonomy" id="288705"/>
    <lineage>
        <taxon>Bacteria</taxon>
        <taxon>Bacillati</taxon>
        <taxon>Actinomycetota</taxon>
        <taxon>Actinomycetes</taxon>
        <taxon>Micrococcales</taxon>
        <taxon>Micrococcaceae</taxon>
        <taxon>Renibacterium</taxon>
    </lineage>
</organism>
<dbReference type="InterPro" id="IPR051317">
    <property type="entry name" value="Gfo/Idh/MocA_oxidoreduct"/>
</dbReference>